<comment type="caution">
    <text evidence="2">The sequence shown here is derived from an EMBL/GenBank/DDBJ whole genome shotgun (WGS) entry which is preliminary data.</text>
</comment>
<sequence>MTQALSKGNATPKKNQWWTPVEKAFAGAKVQGLRVRCPKCGEWGTVITRWVKGPTVKPLYILHIKWGKVRKVCELDQEQANEVRTQVTLKKSDVKHLLETRKSFVMFSGGKDSLATLSYLKDLAESIGREVTALYIDTTAGLPQTMENVRKICRSLKVKLEIVRPEIDYFTLVKEWGIPSFGKRWCCRELKIKPVADFLAKIEEPKVIFDGIRAVESFIRRQYIPIWYHPSFKCLSVSPIFDWSDEEVYNHIKGDGIPKELLPTSMGTSTECWCGAYKTESDFKKLYDLDRRMFHKLAKVEAGIKTGYTFLFNKKTRKKKPLKDLEREILKEKKQ</sequence>
<dbReference type="Proteomes" id="UP000317778">
    <property type="component" value="Unassembled WGS sequence"/>
</dbReference>
<dbReference type="Gene3D" id="3.40.50.620">
    <property type="entry name" value="HUPs"/>
    <property type="match status" value="1"/>
</dbReference>
<dbReference type="InterPro" id="IPR014729">
    <property type="entry name" value="Rossmann-like_a/b/a_fold"/>
</dbReference>
<dbReference type="SUPFAM" id="SSF52402">
    <property type="entry name" value="Adenine nucleotide alpha hydrolases-like"/>
    <property type="match status" value="1"/>
</dbReference>
<evidence type="ECO:0000259" key="1">
    <source>
        <dbReference type="Pfam" id="PF01507"/>
    </source>
</evidence>
<gene>
    <name evidence="2" type="ORF">CEE36_10705</name>
</gene>
<evidence type="ECO:0000313" key="3">
    <source>
        <dbReference type="Proteomes" id="UP000317778"/>
    </source>
</evidence>
<organism evidence="2 3">
    <name type="scientific">candidate division TA06 bacterium B3_TA06</name>
    <dbReference type="NCBI Taxonomy" id="2012487"/>
    <lineage>
        <taxon>Bacteria</taxon>
        <taxon>Bacteria division TA06</taxon>
    </lineage>
</organism>
<dbReference type="InterPro" id="IPR002500">
    <property type="entry name" value="PAPS_reduct_dom"/>
</dbReference>
<accession>A0A532UUL3</accession>
<dbReference type="PANTHER" id="PTHR43196">
    <property type="entry name" value="SULFATE ADENYLYLTRANSFERASE SUBUNIT 2"/>
    <property type="match status" value="1"/>
</dbReference>
<dbReference type="PANTHER" id="PTHR43196:SF2">
    <property type="entry name" value="PHOSPHOADENOSINE PHOSPHOSULFATE REDUCTASE"/>
    <property type="match status" value="1"/>
</dbReference>
<name>A0A532UUL3_UNCT6</name>
<evidence type="ECO:0000313" key="2">
    <source>
        <dbReference type="EMBL" id="TKJ38467.1"/>
    </source>
</evidence>
<dbReference type="EMBL" id="NJBO01000027">
    <property type="protein sequence ID" value="TKJ38467.1"/>
    <property type="molecule type" value="Genomic_DNA"/>
</dbReference>
<dbReference type="AlphaFoldDB" id="A0A532UUL3"/>
<dbReference type="GO" id="GO:0003824">
    <property type="term" value="F:catalytic activity"/>
    <property type="evidence" value="ECO:0007669"/>
    <property type="project" value="InterPro"/>
</dbReference>
<proteinExistence type="predicted"/>
<protein>
    <recommendedName>
        <fullName evidence="1">Phosphoadenosine phosphosulphate reductase domain-containing protein</fullName>
    </recommendedName>
</protein>
<feature type="domain" description="Phosphoadenosine phosphosulphate reductase" evidence="1">
    <location>
        <begin position="104"/>
        <end position="259"/>
    </location>
</feature>
<reference evidence="2 3" key="1">
    <citation type="submission" date="2017-06" db="EMBL/GenBank/DDBJ databases">
        <title>Novel microbial phyla capable of carbon fixation and sulfur reduction in deep-sea sediments.</title>
        <authorList>
            <person name="Huang J."/>
            <person name="Baker B."/>
            <person name="Wang Y."/>
        </authorList>
    </citation>
    <scope>NUCLEOTIDE SEQUENCE [LARGE SCALE GENOMIC DNA]</scope>
    <source>
        <strain evidence="2">B3_TA06</strain>
    </source>
</reference>
<dbReference type="InterPro" id="IPR050128">
    <property type="entry name" value="Sulfate_adenylyltrnsfr_sub2"/>
</dbReference>
<dbReference type="Pfam" id="PF01507">
    <property type="entry name" value="PAPS_reduct"/>
    <property type="match status" value="1"/>
</dbReference>